<protein>
    <submittedName>
        <fullName evidence="1">Uncharacterized protein</fullName>
    </submittedName>
</protein>
<dbReference type="Proteomes" id="UP000502415">
    <property type="component" value="Chromosome"/>
</dbReference>
<reference evidence="1 2" key="1">
    <citation type="submission" date="2020-04" db="EMBL/GenBank/DDBJ databases">
        <title>Genome sequencing of novel species.</title>
        <authorList>
            <person name="Heo J."/>
            <person name="Kim S.-J."/>
            <person name="Kim J.-S."/>
            <person name="Hong S.-B."/>
            <person name="Kwon S.-W."/>
        </authorList>
    </citation>
    <scope>NUCLEOTIDE SEQUENCE [LARGE SCALE GENOMIC DNA]</scope>
    <source>
        <strain evidence="1 2">GN2-R2</strain>
    </source>
</reference>
<name>A0A7Z2VWM4_9BURK</name>
<dbReference type="RefSeq" id="WP_170202694.1">
    <property type="nucleotide sequence ID" value="NZ_CP051685.1"/>
</dbReference>
<sequence length="193" mass="21038">MMSALFAACPDDNPTHAAMFCLPLASIAEQAGVEVLALPEQQRQQEAPARIFELTPAEQFCAATLNDLDPVLNGWGLDKAKVDQCFDAALAQRPGTLRQCVLELQYWNQLYWLRDAAGGTAAGDYSAAASARQNYVFRCLSRIRPRDIEEAAVVLRYLVNDNGLDRPQSGAILLNLIGAPEPYRPHEVGGGHA</sequence>
<dbReference type="KEGG" id="mfy:HH212_12050"/>
<keyword evidence="2" id="KW-1185">Reference proteome</keyword>
<dbReference type="AlphaFoldDB" id="A0A7Z2VWM4"/>
<organism evidence="1 2">
    <name type="scientific">Massilia forsythiae</name>
    <dbReference type="NCBI Taxonomy" id="2728020"/>
    <lineage>
        <taxon>Bacteria</taxon>
        <taxon>Pseudomonadati</taxon>
        <taxon>Pseudomonadota</taxon>
        <taxon>Betaproteobacteria</taxon>
        <taxon>Burkholderiales</taxon>
        <taxon>Oxalobacteraceae</taxon>
        <taxon>Telluria group</taxon>
        <taxon>Massilia</taxon>
    </lineage>
</organism>
<proteinExistence type="predicted"/>
<dbReference type="EMBL" id="CP051685">
    <property type="protein sequence ID" value="QJE00662.1"/>
    <property type="molecule type" value="Genomic_DNA"/>
</dbReference>
<evidence type="ECO:0000313" key="1">
    <source>
        <dbReference type="EMBL" id="QJE00662.1"/>
    </source>
</evidence>
<accession>A0A7Z2VWM4</accession>
<evidence type="ECO:0000313" key="2">
    <source>
        <dbReference type="Proteomes" id="UP000502415"/>
    </source>
</evidence>
<gene>
    <name evidence="1" type="ORF">HH212_12050</name>
</gene>